<feature type="chain" id="PRO_5015943182" description="Phage tail protein" evidence="1">
    <location>
        <begin position="29"/>
        <end position="168"/>
    </location>
</feature>
<feature type="signal peptide" evidence="1">
    <location>
        <begin position="1"/>
        <end position="28"/>
    </location>
</feature>
<evidence type="ECO:0008006" key="4">
    <source>
        <dbReference type="Google" id="ProtNLM"/>
    </source>
</evidence>
<dbReference type="PANTHER" id="PTHR38009">
    <property type="entry name" value="CONSERVED HYPOTHETICAL PHAGE TAIL PROTEIN"/>
    <property type="match status" value="1"/>
</dbReference>
<comment type="caution">
    <text evidence="2">The sequence shown here is derived from an EMBL/GenBank/DDBJ whole genome shotgun (WGS) entry which is preliminary data.</text>
</comment>
<dbReference type="PANTHER" id="PTHR38009:SF1">
    <property type="entry name" value="CONSERVED HYPOTHETICAL PHAGE TAIL PROTEIN"/>
    <property type="match status" value="1"/>
</dbReference>
<name>A0A2W2BRE1_9ACTN</name>
<keyword evidence="3" id="KW-1185">Reference proteome</keyword>
<dbReference type="InterPro" id="IPR010667">
    <property type="entry name" value="Phage_T4_Gp19"/>
</dbReference>
<dbReference type="GO" id="GO:0005198">
    <property type="term" value="F:structural molecule activity"/>
    <property type="evidence" value="ECO:0007669"/>
    <property type="project" value="InterPro"/>
</dbReference>
<organism evidence="2 3">
    <name type="scientific">Jiangella anatolica</name>
    <dbReference type="NCBI Taxonomy" id="2670374"/>
    <lineage>
        <taxon>Bacteria</taxon>
        <taxon>Bacillati</taxon>
        <taxon>Actinomycetota</taxon>
        <taxon>Actinomycetes</taxon>
        <taxon>Jiangellales</taxon>
        <taxon>Jiangellaceae</taxon>
        <taxon>Jiangella</taxon>
    </lineage>
</organism>
<gene>
    <name evidence="2" type="ORF">C1I92_14415</name>
</gene>
<keyword evidence="1" id="KW-0732">Signal</keyword>
<dbReference type="InterPro" id="IPR011747">
    <property type="entry name" value="CHP02241"/>
</dbReference>
<protein>
    <recommendedName>
        <fullName evidence="4">Phage tail protein</fullName>
    </recommendedName>
</protein>
<evidence type="ECO:0000313" key="3">
    <source>
        <dbReference type="Proteomes" id="UP000248764"/>
    </source>
</evidence>
<dbReference type="Proteomes" id="UP000248764">
    <property type="component" value="Unassembled WGS sequence"/>
</dbReference>
<dbReference type="Pfam" id="PF06841">
    <property type="entry name" value="Phage_T4_gp19"/>
    <property type="match status" value="1"/>
</dbReference>
<proteinExistence type="predicted"/>
<dbReference type="AlphaFoldDB" id="A0A2W2BRE1"/>
<dbReference type="RefSeq" id="WP_111255352.1">
    <property type="nucleotide sequence ID" value="NZ_POTW01000030.1"/>
</dbReference>
<evidence type="ECO:0000256" key="1">
    <source>
        <dbReference type="SAM" id="SignalP"/>
    </source>
</evidence>
<sequence>MRKVTPVAWAAVAAATALVLSASTPSVAQSTPSAVSYQLSLDGAGLRLQQCVGLGTATEVVEQRVTGPDGQITTIKLPGERRDHELVCTRVVTDDDTLVAWQQLLLAGAPDARKDVTLTLYDTAGEPITGFAYEKAWPSELTYVDAGDGSGLLLEVVTIVADHVERLP</sequence>
<evidence type="ECO:0000313" key="2">
    <source>
        <dbReference type="EMBL" id="PZF82974.1"/>
    </source>
</evidence>
<reference evidence="2 3" key="1">
    <citation type="submission" date="2018-01" db="EMBL/GenBank/DDBJ databases">
        <title>Draft genome sequence of Jiangella sp. GTF31.</title>
        <authorList>
            <person name="Sahin N."/>
            <person name="Ay H."/>
            <person name="Saygin H."/>
        </authorList>
    </citation>
    <scope>NUCLEOTIDE SEQUENCE [LARGE SCALE GENOMIC DNA]</scope>
    <source>
        <strain evidence="2 3">GTF31</strain>
    </source>
</reference>
<accession>A0A2W2BRE1</accession>
<dbReference type="EMBL" id="POTW01000030">
    <property type="protein sequence ID" value="PZF82974.1"/>
    <property type="molecule type" value="Genomic_DNA"/>
</dbReference>